<keyword evidence="1" id="KW-1133">Transmembrane helix</keyword>
<dbReference type="InterPro" id="IPR007369">
    <property type="entry name" value="Peptidase_A22B_SPP"/>
</dbReference>
<evidence type="ECO:0000256" key="1">
    <source>
        <dbReference type="SAM" id="Phobius"/>
    </source>
</evidence>
<proteinExistence type="predicted"/>
<protein>
    <recommendedName>
        <fullName evidence="4">Signal peptide peptidase-like 2B</fullName>
    </recommendedName>
</protein>
<keyword evidence="1" id="KW-0812">Transmembrane</keyword>
<dbReference type="Pfam" id="PF04258">
    <property type="entry name" value="Peptidase_A22B"/>
    <property type="match status" value="1"/>
</dbReference>
<dbReference type="GO" id="GO:0042500">
    <property type="term" value="F:aspartic endopeptidase activity, intramembrane cleaving"/>
    <property type="evidence" value="ECO:0007669"/>
    <property type="project" value="InterPro"/>
</dbReference>
<dbReference type="AlphaFoldDB" id="A0A4E0R6C5"/>
<sequence>MVTEDFQSNKRQTAINIACAKRRYCALRLIEEFSMIPTVRITLIFLFYCTWIDAQPYEPKNVSRLTVLLNSGEGNQFKQCAEPLTAYTFPNKKKDAVGYHLLNLARSDYSVPDLIQRRKQLKQKGEPVACLVNTTQLNTLFYLLDPDLLVVDIQSSDPNVYLTDKLTRSSASIIRLSRNNFGRLLKSIPPGPYSNWTTFIYRKSITSYTPGLQILATLVVQLFGLLALITGCALVVPRQERIAKHIVVGHNLCESKGYLYLVLGFFVAQAFIMILVTFYYARYLIILSVIAFAVFGIISMAYVGRCVYCSRFERNFGPFNIQLFGLQKEIHISLMYLIVIPLSIAFGLLWFALRQDPRIGYPLQCILATFIVQFVLSYDFILPSMKQLSILFLLVLPFEIVDKIVFPMLNIADGKSIIETLLSQSLGFDGSSLPGGFRISVAHFTGWENGNCSYLEYNGLLPFAHVLLPGLICALFMLHDCQQQVRYCRNFSASVIGYILGQVMVHFVRIQSGRVHPALLYLVPCTLIPPLVVALVFGGLSEVCRLWTGQFLDEDHDLDQLREKRFSQISNNSLPESNPQIIIRDESEVIQYWSRRCWFYRRILTRRDDHSITESVHKFLCCAFPPSFLSVVSHTNSSYFTFDNNRYCF</sequence>
<dbReference type="PANTHER" id="PTHR12174">
    <property type="entry name" value="SIGNAL PEPTIDE PEPTIDASE"/>
    <property type="match status" value="1"/>
</dbReference>
<dbReference type="GO" id="GO:0098554">
    <property type="term" value="C:cytoplasmic side of endoplasmic reticulum membrane"/>
    <property type="evidence" value="ECO:0007669"/>
    <property type="project" value="TreeGrafter"/>
</dbReference>
<dbReference type="Proteomes" id="UP000230066">
    <property type="component" value="Unassembled WGS sequence"/>
</dbReference>
<reference evidence="2" key="1">
    <citation type="submission" date="2019-03" db="EMBL/GenBank/DDBJ databases">
        <title>Improved annotation for the trematode Fasciola hepatica.</title>
        <authorList>
            <person name="Choi Y.-J."/>
            <person name="Martin J."/>
            <person name="Mitreva M."/>
        </authorList>
    </citation>
    <scope>NUCLEOTIDE SEQUENCE [LARGE SCALE GENOMIC DNA]</scope>
</reference>
<feature type="transmembrane region" description="Helical" evidence="1">
    <location>
        <begin position="285"/>
        <end position="304"/>
    </location>
</feature>
<feature type="transmembrane region" description="Helical" evidence="1">
    <location>
        <begin position="359"/>
        <end position="381"/>
    </location>
</feature>
<keyword evidence="1" id="KW-0472">Membrane</keyword>
<feature type="transmembrane region" description="Helical" evidence="1">
    <location>
        <begin position="212"/>
        <end position="236"/>
    </location>
</feature>
<organism evidence="2 3">
    <name type="scientific">Fasciola hepatica</name>
    <name type="common">Liver fluke</name>
    <dbReference type="NCBI Taxonomy" id="6192"/>
    <lineage>
        <taxon>Eukaryota</taxon>
        <taxon>Metazoa</taxon>
        <taxon>Spiralia</taxon>
        <taxon>Lophotrochozoa</taxon>
        <taxon>Platyhelminthes</taxon>
        <taxon>Trematoda</taxon>
        <taxon>Digenea</taxon>
        <taxon>Plagiorchiida</taxon>
        <taxon>Echinostomata</taxon>
        <taxon>Echinostomatoidea</taxon>
        <taxon>Fasciolidae</taxon>
        <taxon>Fasciola</taxon>
    </lineage>
</organism>
<dbReference type="GO" id="GO:0005765">
    <property type="term" value="C:lysosomal membrane"/>
    <property type="evidence" value="ECO:0007669"/>
    <property type="project" value="TreeGrafter"/>
</dbReference>
<evidence type="ECO:0000313" key="3">
    <source>
        <dbReference type="Proteomes" id="UP000230066"/>
    </source>
</evidence>
<dbReference type="GO" id="GO:0033619">
    <property type="term" value="P:membrane protein proteolysis"/>
    <property type="evidence" value="ECO:0007669"/>
    <property type="project" value="TreeGrafter"/>
</dbReference>
<feature type="transmembrane region" description="Helical" evidence="1">
    <location>
        <begin position="257"/>
        <end position="279"/>
    </location>
</feature>
<gene>
    <name evidence="2" type="ORF">D915_005859</name>
</gene>
<dbReference type="GO" id="GO:0098553">
    <property type="term" value="C:lumenal side of endoplasmic reticulum membrane"/>
    <property type="evidence" value="ECO:0007669"/>
    <property type="project" value="TreeGrafter"/>
</dbReference>
<feature type="transmembrane region" description="Helical" evidence="1">
    <location>
        <begin position="490"/>
        <end position="508"/>
    </location>
</feature>
<name>A0A4E0R6C5_FASHE</name>
<feature type="transmembrane region" description="Helical" evidence="1">
    <location>
        <begin position="334"/>
        <end position="353"/>
    </location>
</feature>
<feature type="transmembrane region" description="Helical" evidence="1">
    <location>
        <begin position="388"/>
        <end position="406"/>
    </location>
</feature>
<comment type="caution">
    <text evidence="2">The sequence shown here is derived from an EMBL/GenBank/DDBJ whole genome shotgun (WGS) entry which is preliminary data.</text>
</comment>
<evidence type="ECO:0008006" key="4">
    <source>
        <dbReference type="Google" id="ProtNLM"/>
    </source>
</evidence>
<dbReference type="PANTHER" id="PTHR12174:SF103">
    <property type="entry name" value="INTRAMEMBRANE PROTEASE (IMPAS) FAMILY"/>
    <property type="match status" value="1"/>
</dbReference>
<accession>A0A4E0R6C5</accession>
<feature type="transmembrane region" description="Helical" evidence="1">
    <location>
        <begin position="459"/>
        <end position="478"/>
    </location>
</feature>
<feature type="transmembrane region" description="Helical" evidence="1">
    <location>
        <begin position="520"/>
        <end position="540"/>
    </location>
</feature>
<keyword evidence="3" id="KW-1185">Reference proteome</keyword>
<evidence type="ECO:0000313" key="2">
    <source>
        <dbReference type="EMBL" id="THD23373.1"/>
    </source>
</evidence>
<dbReference type="GO" id="GO:0030660">
    <property type="term" value="C:Golgi-associated vesicle membrane"/>
    <property type="evidence" value="ECO:0007669"/>
    <property type="project" value="TreeGrafter"/>
</dbReference>
<dbReference type="EMBL" id="JXXN02002181">
    <property type="protein sequence ID" value="THD23373.1"/>
    <property type="molecule type" value="Genomic_DNA"/>
</dbReference>